<protein>
    <submittedName>
        <fullName evidence="1">Uncharacterized protein</fullName>
    </submittedName>
</protein>
<comment type="caution">
    <text evidence="1">The sequence shown here is derived from an EMBL/GenBank/DDBJ whole genome shotgun (WGS) entry which is preliminary data.</text>
</comment>
<name>A0ABV0YRS1_9TELE</name>
<organism evidence="1 2">
    <name type="scientific">Ameca splendens</name>
    <dbReference type="NCBI Taxonomy" id="208324"/>
    <lineage>
        <taxon>Eukaryota</taxon>
        <taxon>Metazoa</taxon>
        <taxon>Chordata</taxon>
        <taxon>Craniata</taxon>
        <taxon>Vertebrata</taxon>
        <taxon>Euteleostomi</taxon>
        <taxon>Actinopterygii</taxon>
        <taxon>Neopterygii</taxon>
        <taxon>Teleostei</taxon>
        <taxon>Neoteleostei</taxon>
        <taxon>Acanthomorphata</taxon>
        <taxon>Ovalentaria</taxon>
        <taxon>Atherinomorphae</taxon>
        <taxon>Cyprinodontiformes</taxon>
        <taxon>Goodeidae</taxon>
        <taxon>Ameca</taxon>
    </lineage>
</organism>
<reference evidence="1 2" key="1">
    <citation type="submission" date="2021-06" db="EMBL/GenBank/DDBJ databases">
        <authorList>
            <person name="Palmer J.M."/>
        </authorList>
    </citation>
    <scope>NUCLEOTIDE SEQUENCE [LARGE SCALE GENOMIC DNA]</scope>
    <source>
        <strain evidence="1 2">AS_MEX2019</strain>
        <tissue evidence="1">Muscle</tissue>
    </source>
</reference>
<dbReference type="EMBL" id="JAHRIP010039994">
    <property type="protein sequence ID" value="MEQ2296421.1"/>
    <property type="molecule type" value="Genomic_DNA"/>
</dbReference>
<evidence type="ECO:0000313" key="2">
    <source>
        <dbReference type="Proteomes" id="UP001469553"/>
    </source>
</evidence>
<dbReference type="Proteomes" id="UP001469553">
    <property type="component" value="Unassembled WGS sequence"/>
</dbReference>
<accession>A0ABV0YRS1</accession>
<gene>
    <name evidence="1" type="ORF">AMECASPLE_024702</name>
</gene>
<proteinExistence type="predicted"/>
<keyword evidence="2" id="KW-1185">Reference proteome</keyword>
<evidence type="ECO:0000313" key="1">
    <source>
        <dbReference type="EMBL" id="MEQ2296421.1"/>
    </source>
</evidence>
<sequence length="115" mass="12853">MVTICFHIKAIPGTDMLKRQLFQCHCTVTQLLHCHNTGPPEAVNVILCERVNFPPDKADTQREGGQGEGGAERKLAALLRRTTVIHNDDDSQQKSVTDINVRTKIFYVASKDGRH</sequence>